<dbReference type="AlphaFoldDB" id="A0A542XFW4"/>
<dbReference type="Pfam" id="PF08798">
    <property type="entry name" value="CRISPR_assoc"/>
    <property type="match status" value="1"/>
</dbReference>
<dbReference type="PROSITE" id="PS51257">
    <property type="entry name" value="PROKAR_LIPOPROTEIN"/>
    <property type="match status" value="1"/>
</dbReference>
<reference evidence="1 2" key="1">
    <citation type="submission" date="2019-06" db="EMBL/GenBank/DDBJ databases">
        <title>Sequencing the genomes of 1000 actinobacteria strains.</title>
        <authorList>
            <person name="Klenk H.-P."/>
        </authorList>
    </citation>
    <scope>NUCLEOTIDE SEQUENCE [LARGE SCALE GENOMIC DNA]</scope>
    <source>
        <strain evidence="1 2">DSM 24617</strain>
    </source>
</reference>
<comment type="caution">
    <text evidence="1">The sequence shown here is derived from an EMBL/GenBank/DDBJ whole genome shotgun (WGS) entry which is preliminary data.</text>
</comment>
<dbReference type="NCBIfam" id="TIGR01907">
    <property type="entry name" value="casE_Cse3"/>
    <property type="match status" value="1"/>
</dbReference>
<dbReference type="Gene3D" id="3.30.70.1200">
    <property type="entry name" value="Crispr-associated protein, domain 1"/>
    <property type="match status" value="1"/>
</dbReference>
<dbReference type="SMART" id="SM01101">
    <property type="entry name" value="CRISPR_assoc"/>
    <property type="match status" value="1"/>
</dbReference>
<gene>
    <name evidence="1" type="ORF">FB554_2872</name>
</gene>
<dbReference type="RefSeq" id="WP_142007062.1">
    <property type="nucleotide sequence ID" value="NZ_CAJTBP010000001.1"/>
</dbReference>
<name>A0A542XFW4_9MICO</name>
<organism evidence="1 2">
    <name type="scientific">Barrientosiimonas humi</name>
    <dbReference type="NCBI Taxonomy" id="999931"/>
    <lineage>
        <taxon>Bacteria</taxon>
        <taxon>Bacillati</taxon>
        <taxon>Actinomycetota</taxon>
        <taxon>Actinomycetes</taxon>
        <taxon>Micrococcales</taxon>
        <taxon>Dermacoccaceae</taxon>
        <taxon>Barrientosiimonas</taxon>
    </lineage>
</organism>
<evidence type="ECO:0000313" key="1">
    <source>
        <dbReference type="EMBL" id="TQL34695.1"/>
    </source>
</evidence>
<dbReference type="EMBL" id="VFOK01000001">
    <property type="protein sequence ID" value="TQL34695.1"/>
    <property type="molecule type" value="Genomic_DNA"/>
</dbReference>
<dbReference type="OrthoDB" id="9795689at2"/>
<protein>
    <submittedName>
        <fullName evidence="1">CRISPR system Cascade subunit CasE</fullName>
    </submittedName>
</protein>
<evidence type="ECO:0000313" key="2">
    <source>
        <dbReference type="Proteomes" id="UP000318336"/>
    </source>
</evidence>
<dbReference type="SUPFAM" id="SSF117987">
    <property type="entry name" value="CRISPR-associated protein"/>
    <property type="match status" value="2"/>
</dbReference>
<keyword evidence="2" id="KW-1185">Reference proteome</keyword>
<dbReference type="Proteomes" id="UP000318336">
    <property type="component" value="Unassembled WGS sequence"/>
</dbReference>
<proteinExistence type="predicted"/>
<dbReference type="InterPro" id="IPR010179">
    <property type="entry name" value="CRISPR-assoc_prot_Cse3"/>
</dbReference>
<sequence>MYLSRVLLNPSRRGTGRFLASPQAMHAVVLASCGPDAGGVDQAGRVLWRVDRPEKHRIELYVVSPEPPDFTGLIEQAGWPTRATWDAADYDPFLQRIEAGQSWRFRLTANPVRSVSAGEGKRGKVTPHLTRRHQEEWFVSRCQHWGFEIPTRGDEADGEPVRALELSGIGLAEFGRSDPDSGRRGRVSVTRVTYRGELTVTDPDVLRRALTSGIGRAKAYGCGLLTLAPT</sequence>
<accession>A0A542XFW4</accession>
<dbReference type="Gene3D" id="3.30.70.1210">
    <property type="entry name" value="Crispr-associated protein, domain 2"/>
    <property type="match status" value="1"/>
</dbReference>
<dbReference type="CDD" id="cd09727">
    <property type="entry name" value="Cas6_I-E"/>
    <property type="match status" value="1"/>
</dbReference>